<evidence type="ECO:0000313" key="2">
    <source>
        <dbReference type="EMBL" id="KQJ81486.1"/>
    </source>
</evidence>
<dbReference type="InParanoid" id="A0A0Q3E1A6"/>
<dbReference type="Proteomes" id="UP000008810">
    <property type="component" value="Chromosome 5"/>
</dbReference>
<proteinExistence type="predicted"/>
<dbReference type="EMBL" id="CM000884">
    <property type="protein sequence ID" value="KQJ81486.1"/>
    <property type="molecule type" value="Genomic_DNA"/>
</dbReference>
<reference evidence="2" key="2">
    <citation type="submission" date="2017-06" db="EMBL/GenBank/DDBJ databases">
        <title>WGS assembly of Brachypodium distachyon.</title>
        <authorList>
            <consortium name="The International Brachypodium Initiative"/>
            <person name="Lucas S."/>
            <person name="Harmon-Smith M."/>
            <person name="Lail K."/>
            <person name="Tice H."/>
            <person name="Grimwood J."/>
            <person name="Bruce D."/>
            <person name="Barry K."/>
            <person name="Shu S."/>
            <person name="Lindquist E."/>
            <person name="Wang M."/>
            <person name="Pitluck S."/>
            <person name="Vogel J.P."/>
            <person name="Garvin D.F."/>
            <person name="Mockler T.C."/>
            <person name="Schmutz J."/>
            <person name="Rokhsar D."/>
            <person name="Bevan M.W."/>
        </authorList>
    </citation>
    <scope>NUCLEOTIDE SEQUENCE</scope>
    <source>
        <strain evidence="2">Bd21</strain>
    </source>
</reference>
<reference evidence="2 3" key="1">
    <citation type="journal article" date="2010" name="Nature">
        <title>Genome sequencing and analysis of the model grass Brachypodium distachyon.</title>
        <authorList>
            <consortium name="International Brachypodium Initiative"/>
        </authorList>
    </citation>
    <scope>NUCLEOTIDE SEQUENCE [LARGE SCALE GENOMIC DNA]</scope>
    <source>
        <strain evidence="2 3">Bd21</strain>
    </source>
</reference>
<name>A0A0Q3E1A6_BRADI</name>
<dbReference type="Gramene" id="KQJ81486">
    <property type="protein sequence ID" value="KQJ81486"/>
    <property type="gene ID" value="BRADI_5g01034v3"/>
</dbReference>
<evidence type="ECO:0000313" key="4">
    <source>
        <dbReference type="Proteomes" id="UP000008810"/>
    </source>
</evidence>
<dbReference type="AlphaFoldDB" id="A0A0Q3E1A6"/>
<organism evidence="2">
    <name type="scientific">Brachypodium distachyon</name>
    <name type="common">Purple false brome</name>
    <name type="synonym">Trachynia distachya</name>
    <dbReference type="NCBI Taxonomy" id="15368"/>
    <lineage>
        <taxon>Eukaryota</taxon>
        <taxon>Viridiplantae</taxon>
        <taxon>Streptophyta</taxon>
        <taxon>Embryophyta</taxon>
        <taxon>Tracheophyta</taxon>
        <taxon>Spermatophyta</taxon>
        <taxon>Magnoliopsida</taxon>
        <taxon>Liliopsida</taxon>
        <taxon>Poales</taxon>
        <taxon>Poaceae</taxon>
        <taxon>BOP clade</taxon>
        <taxon>Pooideae</taxon>
        <taxon>Stipodae</taxon>
        <taxon>Brachypodieae</taxon>
        <taxon>Brachypodium</taxon>
    </lineage>
</organism>
<gene>
    <name evidence="2" type="ORF">BRADI_5g01034v3</name>
</gene>
<dbReference type="EnsemblPlants" id="KQJ81486">
    <property type="protein sequence ID" value="KQJ81486"/>
    <property type="gene ID" value="BRADI_5g01034v3"/>
</dbReference>
<reference evidence="3" key="3">
    <citation type="submission" date="2018-08" db="UniProtKB">
        <authorList>
            <consortium name="EnsemblPlants"/>
        </authorList>
    </citation>
    <scope>IDENTIFICATION</scope>
    <source>
        <strain evidence="3">cv. Bd21</strain>
    </source>
</reference>
<feature type="region of interest" description="Disordered" evidence="1">
    <location>
        <begin position="1"/>
        <end position="28"/>
    </location>
</feature>
<protein>
    <submittedName>
        <fullName evidence="2 3">Uncharacterized protein</fullName>
    </submittedName>
</protein>
<keyword evidence="4" id="KW-1185">Reference proteome</keyword>
<feature type="compositionally biased region" description="Basic residues" evidence="1">
    <location>
        <begin position="1"/>
        <end position="20"/>
    </location>
</feature>
<sequence>MRPPHRWRSGRSPSRLHRNPLHCSAPSGRCRQAPASDLRVNIDLGGSGVDLRVYVELDGADLEEVDELGAGGVLGKSIGFRVGLETERLGRRRLRCS</sequence>
<accession>A0A0Q3E1A6</accession>
<evidence type="ECO:0000313" key="3">
    <source>
        <dbReference type="EnsemblPlants" id="KQJ81486"/>
    </source>
</evidence>
<evidence type="ECO:0000256" key="1">
    <source>
        <dbReference type="SAM" id="MobiDB-lite"/>
    </source>
</evidence>